<keyword evidence="1" id="KW-0732">Signal</keyword>
<gene>
    <name evidence="2" type="ORF">VB264_17440</name>
</gene>
<dbReference type="PANTHER" id="PTHR35532">
    <property type="entry name" value="SIMILAR TO POLYHYDROXYALKANOATE DEPOLYMERASE"/>
    <property type="match status" value="1"/>
</dbReference>
<organism evidence="2 3">
    <name type="scientific">Arcicella aquatica</name>
    <dbReference type="NCBI Taxonomy" id="217141"/>
    <lineage>
        <taxon>Bacteria</taxon>
        <taxon>Pseudomonadati</taxon>
        <taxon>Bacteroidota</taxon>
        <taxon>Cytophagia</taxon>
        <taxon>Cytophagales</taxon>
        <taxon>Flectobacillaceae</taxon>
        <taxon>Arcicella</taxon>
    </lineage>
</organism>
<evidence type="ECO:0000313" key="3">
    <source>
        <dbReference type="Proteomes" id="UP001304671"/>
    </source>
</evidence>
<feature type="chain" id="PRO_5047220147" description="Peptide-N(4)-(N-acetyl-beta-glucosaminyl)asparagine amidase" evidence="1">
    <location>
        <begin position="19"/>
        <end position="531"/>
    </location>
</feature>
<feature type="signal peptide" evidence="1">
    <location>
        <begin position="1"/>
        <end position="18"/>
    </location>
</feature>
<name>A0ABU5QR79_9BACT</name>
<accession>A0ABU5QR79</accession>
<dbReference type="Proteomes" id="UP001304671">
    <property type="component" value="Unassembled WGS sequence"/>
</dbReference>
<reference evidence="2 3" key="1">
    <citation type="submission" date="2023-12" db="EMBL/GenBank/DDBJ databases">
        <title>Novel species of the genus Arcicella isolated from rivers.</title>
        <authorList>
            <person name="Lu H."/>
        </authorList>
    </citation>
    <scope>NUCLEOTIDE SEQUENCE [LARGE SCALE GENOMIC DNA]</scope>
    <source>
        <strain evidence="2 3">LMG 21963</strain>
    </source>
</reference>
<sequence length="531" mass="62120">MKKSISLLCFLIAFYTHAQKPVEVNKALTKAGKNSIELEKVIQYYQKGKDSLKLQACYFLIKNMEGLTHLDSANLQAFDTIFGVYDSLVTNKVIVHKQETEYPLVYDAWDKIVEKNEDPNTIESSDLETIKADFLIQNIDLAFHVWRTYPWAKHLTFEQFCEYLLPYKISNEPLLPWREKQMKKYAWLPDSLPNKSDAINATRVLYNNLKWFLLNKKLWGYLPLVGSDNLHTAKAGTCYNKTDLNMFVMRAMGLAVTRDFVLYWGNRDSNHYWNAFVMNDGSFLDFEALGAARLLWQGRMPKHAIVNPIVRFGGWSAKMSKVFRETFSQQKETLVEDNKIGRTVQIPYEFEKTRIKDVTSEYTKVADVDFQLSKRVTYPKYIYLCTLNENEWKPAFWARVRTEGSATFKQMGTEIVYMPCRYENWKYIPEGNPILVDSLGNSHELTIKKEVHEKAEFSHDSFATRVIKGETYQLSYFYQYKWIFHSESIAEAKSKITFENVPKNALLRLQKVNGNKNERIFYYADGVQSFY</sequence>
<keyword evidence="3" id="KW-1185">Reference proteome</keyword>
<evidence type="ECO:0008006" key="4">
    <source>
        <dbReference type="Google" id="ProtNLM"/>
    </source>
</evidence>
<evidence type="ECO:0000256" key="1">
    <source>
        <dbReference type="SAM" id="SignalP"/>
    </source>
</evidence>
<dbReference type="EMBL" id="JAYFUL010000033">
    <property type="protein sequence ID" value="MEA5259586.1"/>
    <property type="molecule type" value="Genomic_DNA"/>
</dbReference>
<comment type="caution">
    <text evidence="2">The sequence shown here is derived from an EMBL/GenBank/DDBJ whole genome shotgun (WGS) entry which is preliminary data.</text>
</comment>
<dbReference type="RefSeq" id="WP_323251341.1">
    <property type="nucleotide sequence ID" value="NZ_JAYFUL010000033.1"/>
</dbReference>
<dbReference type="PANTHER" id="PTHR35532:SF5">
    <property type="entry name" value="CARBOHYDRATE-BINDING DOMAIN-CONTAINING PROTEIN"/>
    <property type="match status" value="1"/>
</dbReference>
<evidence type="ECO:0000313" key="2">
    <source>
        <dbReference type="EMBL" id="MEA5259586.1"/>
    </source>
</evidence>
<proteinExistence type="predicted"/>
<protein>
    <recommendedName>
        <fullName evidence="4">Peptide-N(4)-(N-acetyl-beta-glucosaminyl)asparagine amidase</fullName>
    </recommendedName>
</protein>